<keyword evidence="4" id="KW-0539">Nucleus</keyword>
<dbReference type="PANTHER" id="PTHR31069:SF32">
    <property type="entry name" value="ARGININE METABOLISM REGULATION PROTEIN II"/>
    <property type="match status" value="1"/>
</dbReference>
<dbReference type="OrthoDB" id="2260578at2759"/>
<sequence length="687" mass="73672">MSSSSTSPRPTTPTTLKVDRSKAPTACDHCRQRKLRCDGNAESCSNCSLYRTTCVYAKGRNKSGPPKGSKRKKANPDDAPTSRQKRRTSESTSPPDQIPTPPASEGSMSSKVLTREISPASDTSSQYVPSLMGPLPITSDWLTDMSSAETTTSQFSPHYSGPLTYSFNDDPLIMDPLLLSTLFPDPIAPVADNLSPQYSSSPFSISPEASGGNHPQFAASFPNAANSFPNAGSIFAFPSPASFQQSFSMPSPASTSPPTTIQSPPIQSSSSCTRLLAAHAFVPLFPFSQLQAHIATSKTRKATSLHAALFLCALDALTAVTSISSVSISSESSAAYLAAQNQAMPAYFAALSSTSASDADDTVLTAAALLYLTARSIFSAPSAKEATTWLRLAREVVESPCFPSAHRQWFMRVGWLWRRGVVGAVGGALKLEKMVDMTQEHISEEMDEYQREFDGLVGLAIDLDVLLERAKGLATAAGAVGGDLERLAETMSVPLCTRVNEWMKTSALAREALLQFTGNGASASAAEAGDVREAVARVLHLIYYGFGIKFDRQDSTRCRMRRTSLYVAVTRIVDAADWLVSSHYIWLWSFAEPALLLARDFLLDRCGTSATPSPGELTLLSLIHDVLIEAASSLGPVTAQKAQQEAESITRLLRVCDRAPGRGREGVSKGDILGGIRELLAQSTTLQ</sequence>
<feature type="region of interest" description="Disordered" evidence="5">
    <location>
        <begin position="1"/>
        <end position="25"/>
    </location>
</feature>
<name>A0A401H117_9APHY</name>
<accession>A0A401H117</accession>
<dbReference type="InParanoid" id="A0A401H117"/>
<evidence type="ECO:0000259" key="6">
    <source>
        <dbReference type="PROSITE" id="PS50048"/>
    </source>
</evidence>
<organism evidence="7 8">
    <name type="scientific">Sparassis crispa</name>
    <dbReference type="NCBI Taxonomy" id="139825"/>
    <lineage>
        <taxon>Eukaryota</taxon>
        <taxon>Fungi</taxon>
        <taxon>Dikarya</taxon>
        <taxon>Basidiomycota</taxon>
        <taxon>Agaricomycotina</taxon>
        <taxon>Agaricomycetes</taxon>
        <taxon>Polyporales</taxon>
        <taxon>Sparassidaceae</taxon>
        <taxon>Sparassis</taxon>
    </lineage>
</organism>
<dbReference type="GO" id="GO:0008270">
    <property type="term" value="F:zinc ion binding"/>
    <property type="evidence" value="ECO:0007669"/>
    <property type="project" value="InterPro"/>
</dbReference>
<dbReference type="CDD" id="cd00067">
    <property type="entry name" value="GAL4"/>
    <property type="match status" value="1"/>
</dbReference>
<feature type="region of interest" description="Disordered" evidence="5">
    <location>
        <begin position="58"/>
        <end position="129"/>
    </location>
</feature>
<keyword evidence="2" id="KW-0238">DNA-binding</keyword>
<evidence type="ECO:0000313" key="8">
    <source>
        <dbReference type="Proteomes" id="UP000287166"/>
    </source>
</evidence>
<comment type="caution">
    <text evidence="7">The sequence shown here is derived from an EMBL/GenBank/DDBJ whole genome shotgun (WGS) entry which is preliminary data.</text>
</comment>
<dbReference type="RefSeq" id="XP_027619039.1">
    <property type="nucleotide sequence ID" value="XM_027763238.1"/>
</dbReference>
<reference evidence="7 8" key="1">
    <citation type="journal article" date="2018" name="Sci. Rep.">
        <title>Genome sequence of the cauliflower mushroom Sparassis crispa (Hanabiratake) and its association with beneficial usage.</title>
        <authorList>
            <person name="Kiyama R."/>
            <person name="Furutani Y."/>
            <person name="Kawaguchi K."/>
            <person name="Nakanishi T."/>
        </authorList>
    </citation>
    <scope>NUCLEOTIDE SEQUENCE [LARGE SCALE GENOMIC DNA]</scope>
</reference>
<evidence type="ECO:0000256" key="5">
    <source>
        <dbReference type="SAM" id="MobiDB-lite"/>
    </source>
</evidence>
<dbReference type="PANTHER" id="PTHR31069">
    <property type="entry name" value="OLEATE-ACTIVATED TRANSCRIPTION FACTOR 1-RELATED"/>
    <property type="match status" value="1"/>
</dbReference>
<dbReference type="Gene3D" id="4.10.240.10">
    <property type="entry name" value="Zn(2)-C6 fungal-type DNA-binding domain"/>
    <property type="match status" value="1"/>
</dbReference>
<dbReference type="Proteomes" id="UP000287166">
    <property type="component" value="Unassembled WGS sequence"/>
</dbReference>
<feature type="domain" description="Zn(2)-C6 fungal-type" evidence="6">
    <location>
        <begin position="26"/>
        <end position="56"/>
    </location>
</feature>
<keyword evidence="1" id="KW-0805">Transcription regulation</keyword>
<dbReference type="SUPFAM" id="SSF57701">
    <property type="entry name" value="Zn2/Cys6 DNA-binding domain"/>
    <property type="match status" value="1"/>
</dbReference>
<dbReference type="PROSITE" id="PS50048">
    <property type="entry name" value="ZN2_CY6_FUNGAL_2"/>
    <property type="match status" value="1"/>
</dbReference>
<dbReference type="AlphaFoldDB" id="A0A401H117"/>
<dbReference type="GO" id="GO:0000981">
    <property type="term" value="F:DNA-binding transcription factor activity, RNA polymerase II-specific"/>
    <property type="evidence" value="ECO:0007669"/>
    <property type="project" value="InterPro"/>
</dbReference>
<gene>
    <name evidence="7" type="ORF">SCP_1203560</name>
</gene>
<dbReference type="EMBL" id="BFAD01000012">
    <property type="protein sequence ID" value="GBE88126.1"/>
    <property type="molecule type" value="Genomic_DNA"/>
</dbReference>
<dbReference type="STRING" id="139825.A0A401H117"/>
<evidence type="ECO:0000256" key="1">
    <source>
        <dbReference type="ARBA" id="ARBA00023015"/>
    </source>
</evidence>
<dbReference type="Pfam" id="PF00172">
    <property type="entry name" value="Zn_clus"/>
    <property type="match status" value="1"/>
</dbReference>
<dbReference type="GeneID" id="38785043"/>
<evidence type="ECO:0000256" key="4">
    <source>
        <dbReference type="ARBA" id="ARBA00023242"/>
    </source>
</evidence>
<keyword evidence="8" id="KW-1185">Reference proteome</keyword>
<keyword evidence="3" id="KW-0804">Transcription</keyword>
<evidence type="ECO:0000256" key="3">
    <source>
        <dbReference type="ARBA" id="ARBA00023163"/>
    </source>
</evidence>
<feature type="region of interest" description="Disordered" evidence="5">
    <location>
        <begin position="246"/>
        <end position="267"/>
    </location>
</feature>
<dbReference type="InterPro" id="IPR050675">
    <property type="entry name" value="OAF3"/>
</dbReference>
<dbReference type="PROSITE" id="PS00463">
    <property type="entry name" value="ZN2_CY6_FUNGAL_1"/>
    <property type="match status" value="1"/>
</dbReference>
<dbReference type="InterPro" id="IPR036864">
    <property type="entry name" value="Zn2-C6_fun-type_DNA-bd_sf"/>
</dbReference>
<evidence type="ECO:0000256" key="2">
    <source>
        <dbReference type="ARBA" id="ARBA00023125"/>
    </source>
</evidence>
<proteinExistence type="predicted"/>
<dbReference type="InterPro" id="IPR001138">
    <property type="entry name" value="Zn2Cys6_DnaBD"/>
</dbReference>
<dbReference type="SMART" id="SM00066">
    <property type="entry name" value="GAL4"/>
    <property type="match status" value="1"/>
</dbReference>
<protein>
    <recommendedName>
        <fullName evidence="6">Zn(2)-C6 fungal-type domain-containing protein</fullName>
    </recommendedName>
</protein>
<dbReference type="GO" id="GO:0003677">
    <property type="term" value="F:DNA binding"/>
    <property type="evidence" value="ECO:0007669"/>
    <property type="project" value="UniProtKB-KW"/>
</dbReference>
<evidence type="ECO:0000313" key="7">
    <source>
        <dbReference type="EMBL" id="GBE88126.1"/>
    </source>
</evidence>
<feature type="compositionally biased region" description="Low complexity" evidence="5">
    <location>
        <begin position="1"/>
        <end position="15"/>
    </location>
</feature>